<sequence length="669" mass="75540">MPSDMDIAAPLDEPLEIASDNEDQILNRTLIENARKRAAEIVRQSDNEDSLHDFENDMNKELEEHEAKKINELVIKKEIKEDNFHSSNFTTVKIEKENQQDHVHQVGRMGTPNISSSSASRCYVGSGSGVLSKSEETLSEAGYSLSNECDVYQLPEVKVEPEFLYDPLDTTMQLQGSSQIMSFPAQLMSPTMSLPHMPQILQASLIKTELAATADSTEHPLHFAPLNHSHLVHETTVRKRGRPKGSKNKKTIENARVIAVLSTSEASQIIRCQKPMTILPKDSVEQLGSMASSSTSTQTDSDHHLGSGSGLHCKSEKTFGEAVFSLGSENEVYKLQEENFKVEPEFLHDPLDVKMEMPDSAQALTSPVLLSPPGAVPPWLPCYQQTQEPRIGSTATDMANSERASSPDLSSPLKVTARPRQEHTWKKNIAKNKRNHGQEYKSPITGKVVPARQIGPPCSCNKKCYERVGEENTRRIFNNFWSYGNWVLQTAYLQKHTYVREIKSKPRGNPSKQRSCSRIFFVTIMGQPIKVCKQAFVSMHSICKSRLDSAMKKRTETGMPMQDLRGKHTAHHHVQESRISLVISHISSFQTISSKSSCKTMPNAKYLEPCIKNKKHMYELYKAWLSKNHPQEDPVVLNFYLEIFKRNFNHLKFHKLCKDTCKVCDSYKL</sequence>
<gene>
    <name evidence="2" type="ORF">MNOR_LOCUS15390</name>
</gene>
<protein>
    <submittedName>
        <fullName evidence="2">Uncharacterized protein</fullName>
    </submittedName>
</protein>
<comment type="caution">
    <text evidence="2">The sequence shown here is derived from an EMBL/GenBank/DDBJ whole genome shotgun (WGS) entry which is preliminary data.</text>
</comment>
<dbReference type="Proteomes" id="UP001497623">
    <property type="component" value="Unassembled WGS sequence"/>
</dbReference>
<dbReference type="EMBL" id="CAXKWB010009610">
    <property type="protein sequence ID" value="CAL4095343.1"/>
    <property type="molecule type" value="Genomic_DNA"/>
</dbReference>
<keyword evidence="3" id="KW-1185">Reference proteome</keyword>
<proteinExistence type="predicted"/>
<name>A0AAV2QTD9_MEGNR</name>
<evidence type="ECO:0000256" key="1">
    <source>
        <dbReference type="SAM" id="MobiDB-lite"/>
    </source>
</evidence>
<dbReference type="PANTHER" id="PTHR10773">
    <property type="entry name" value="DNA-DIRECTED RNA POLYMERASES I, II, AND III SUBUNIT RPABC2"/>
    <property type="match status" value="1"/>
</dbReference>
<reference evidence="2 3" key="1">
    <citation type="submission" date="2024-05" db="EMBL/GenBank/DDBJ databases">
        <authorList>
            <person name="Wallberg A."/>
        </authorList>
    </citation>
    <scope>NUCLEOTIDE SEQUENCE [LARGE SCALE GENOMIC DNA]</scope>
</reference>
<accession>A0AAV2QTD9</accession>
<organism evidence="2 3">
    <name type="scientific">Meganyctiphanes norvegica</name>
    <name type="common">Northern krill</name>
    <name type="synonym">Thysanopoda norvegica</name>
    <dbReference type="NCBI Taxonomy" id="48144"/>
    <lineage>
        <taxon>Eukaryota</taxon>
        <taxon>Metazoa</taxon>
        <taxon>Ecdysozoa</taxon>
        <taxon>Arthropoda</taxon>
        <taxon>Crustacea</taxon>
        <taxon>Multicrustacea</taxon>
        <taxon>Malacostraca</taxon>
        <taxon>Eumalacostraca</taxon>
        <taxon>Eucarida</taxon>
        <taxon>Euphausiacea</taxon>
        <taxon>Euphausiidae</taxon>
        <taxon>Meganyctiphanes</taxon>
    </lineage>
</organism>
<feature type="region of interest" description="Disordered" evidence="1">
    <location>
        <begin position="391"/>
        <end position="421"/>
    </location>
</feature>
<feature type="compositionally biased region" description="Polar residues" evidence="1">
    <location>
        <begin position="391"/>
        <end position="409"/>
    </location>
</feature>
<evidence type="ECO:0000313" key="3">
    <source>
        <dbReference type="Proteomes" id="UP001497623"/>
    </source>
</evidence>
<dbReference type="PANTHER" id="PTHR10773:SF19">
    <property type="match status" value="1"/>
</dbReference>
<dbReference type="AlphaFoldDB" id="A0AAV2QTD9"/>
<evidence type="ECO:0000313" key="2">
    <source>
        <dbReference type="EMBL" id="CAL4095343.1"/>
    </source>
</evidence>
<feature type="region of interest" description="Disordered" evidence="1">
    <location>
        <begin position="286"/>
        <end position="312"/>
    </location>
</feature>